<dbReference type="InterPro" id="IPR003439">
    <property type="entry name" value="ABC_transporter-like_ATP-bd"/>
</dbReference>
<dbReference type="InterPro" id="IPR027417">
    <property type="entry name" value="P-loop_NTPase"/>
</dbReference>
<dbReference type="PANTHER" id="PTHR24220:SF611">
    <property type="entry name" value="ATP-BINDING COMPONENT OF ABC TRANSPORTER-RELATED"/>
    <property type="match status" value="1"/>
</dbReference>
<reference evidence="2" key="1">
    <citation type="submission" date="2020-11" db="EMBL/GenBank/DDBJ databases">
        <authorList>
            <person name="Tran Van P."/>
        </authorList>
    </citation>
    <scope>NUCLEOTIDE SEQUENCE</scope>
</reference>
<dbReference type="OrthoDB" id="422637at2759"/>
<protein>
    <recommendedName>
        <fullName evidence="1">ABC transporter domain-containing protein</fullName>
    </recommendedName>
</protein>
<evidence type="ECO:0000313" key="2">
    <source>
        <dbReference type="EMBL" id="CAD7235694.1"/>
    </source>
</evidence>
<dbReference type="InterPro" id="IPR015854">
    <property type="entry name" value="ABC_transpr_LolD-like"/>
</dbReference>
<gene>
    <name evidence="2" type="ORF">CTOB1V02_LOCUS13509</name>
</gene>
<dbReference type="GO" id="GO:0022857">
    <property type="term" value="F:transmembrane transporter activity"/>
    <property type="evidence" value="ECO:0007669"/>
    <property type="project" value="TreeGrafter"/>
</dbReference>
<dbReference type="EMBL" id="OB674247">
    <property type="protein sequence ID" value="CAD7235694.1"/>
    <property type="molecule type" value="Genomic_DNA"/>
</dbReference>
<name>A0A7R8ZSV8_9CRUS</name>
<feature type="non-terminal residue" evidence="2">
    <location>
        <position position="90"/>
    </location>
</feature>
<organism evidence="2">
    <name type="scientific">Cyprideis torosa</name>
    <dbReference type="NCBI Taxonomy" id="163714"/>
    <lineage>
        <taxon>Eukaryota</taxon>
        <taxon>Metazoa</taxon>
        <taxon>Ecdysozoa</taxon>
        <taxon>Arthropoda</taxon>
        <taxon>Crustacea</taxon>
        <taxon>Oligostraca</taxon>
        <taxon>Ostracoda</taxon>
        <taxon>Podocopa</taxon>
        <taxon>Podocopida</taxon>
        <taxon>Cytherocopina</taxon>
        <taxon>Cytheroidea</taxon>
        <taxon>Cytherideidae</taxon>
        <taxon>Cyprideis</taxon>
    </lineage>
</organism>
<dbReference type="GO" id="GO:0005524">
    <property type="term" value="F:ATP binding"/>
    <property type="evidence" value="ECO:0007669"/>
    <property type="project" value="InterPro"/>
</dbReference>
<dbReference type="Gene3D" id="3.40.50.300">
    <property type="entry name" value="P-loop containing nucleotide triphosphate hydrolases"/>
    <property type="match status" value="1"/>
</dbReference>
<dbReference type="Pfam" id="PF00005">
    <property type="entry name" value="ABC_tran"/>
    <property type="match status" value="1"/>
</dbReference>
<evidence type="ECO:0000259" key="1">
    <source>
        <dbReference type="Pfam" id="PF00005"/>
    </source>
</evidence>
<sequence>MMERLGIGGLAHQKVTEMSVGEQQRLSIIRAVINQPKLILADEPTSALDDHHCGEVVKMLDELNKELNAALLIVTHDQRIKNFIHQYIEL</sequence>
<dbReference type="GO" id="GO:0016887">
    <property type="term" value="F:ATP hydrolysis activity"/>
    <property type="evidence" value="ECO:0007669"/>
    <property type="project" value="InterPro"/>
</dbReference>
<dbReference type="AlphaFoldDB" id="A0A7R8ZSV8"/>
<accession>A0A7R8ZSV8</accession>
<dbReference type="GO" id="GO:0005886">
    <property type="term" value="C:plasma membrane"/>
    <property type="evidence" value="ECO:0007669"/>
    <property type="project" value="TreeGrafter"/>
</dbReference>
<proteinExistence type="predicted"/>
<dbReference type="SUPFAM" id="SSF52540">
    <property type="entry name" value="P-loop containing nucleoside triphosphate hydrolases"/>
    <property type="match status" value="1"/>
</dbReference>
<dbReference type="PANTHER" id="PTHR24220">
    <property type="entry name" value="IMPORT ATP-BINDING PROTEIN"/>
    <property type="match status" value="1"/>
</dbReference>
<feature type="domain" description="ABC transporter" evidence="1">
    <location>
        <begin position="2"/>
        <end position="46"/>
    </location>
</feature>